<organism evidence="2">
    <name type="scientific">Picea sitchensis</name>
    <name type="common">Sitka spruce</name>
    <name type="synonym">Pinus sitchensis</name>
    <dbReference type="NCBI Taxonomy" id="3332"/>
    <lineage>
        <taxon>Eukaryota</taxon>
        <taxon>Viridiplantae</taxon>
        <taxon>Streptophyta</taxon>
        <taxon>Embryophyta</taxon>
        <taxon>Tracheophyta</taxon>
        <taxon>Spermatophyta</taxon>
        <taxon>Pinopsida</taxon>
        <taxon>Pinidae</taxon>
        <taxon>Conifers I</taxon>
        <taxon>Pinales</taxon>
        <taxon>Pinaceae</taxon>
        <taxon>Picea</taxon>
    </lineage>
</organism>
<accession>A9P2M8</accession>
<sequence>MVLPLAPGKFYGGSLPRPWIYGDVKFNSERIDPPLPPSAPLLSWANEAHWSMGGLSSKRKRMQGKIEGSIKKLRAIAEEEEDEAGDLAVSGGSEASKPSSAHATVAGEGIVRSGLETEKTPEKGFPGIRTHAKKSTRRDPSSDKAQKSDRGSSGFVEASGNANAVEKDEGFRVSPRNKKRKGESEGAGVEPETSKEDTSVRRSGRISSPALASSRVSTRSSGSRSVAAM</sequence>
<name>A9P2M8_PICSI</name>
<dbReference type="EMBL" id="EF087907">
    <property type="protein sequence ID" value="ABK27139.1"/>
    <property type="molecule type" value="mRNA"/>
</dbReference>
<dbReference type="PANTHER" id="PTHR35103:SF1">
    <property type="entry name" value="OS06G0115700 PROTEIN"/>
    <property type="match status" value="1"/>
</dbReference>
<feature type="region of interest" description="Disordered" evidence="1">
    <location>
        <begin position="77"/>
        <end position="229"/>
    </location>
</feature>
<feature type="compositionally biased region" description="Basic and acidic residues" evidence="1">
    <location>
        <begin position="137"/>
        <end position="150"/>
    </location>
</feature>
<proteinExistence type="evidence at transcript level"/>
<dbReference type="PANTHER" id="PTHR35103">
    <property type="entry name" value="OS06G0115700 PROTEIN"/>
    <property type="match status" value="1"/>
</dbReference>
<evidence type="ECO:0000256" key="1">
    <source>
        <dbReference type="SAM" id="MobiDB-lite"/>
    </source>
</evidence>
<feature type="compositionally biased region" description="Low complexity" evidence="1">
    <location>
        <begin position="212"/>
        <end position="229"/>
    </location>
</feature>
<dbReference type="AlphaFoldDB" id="A9P2M8"/>
<evidence type="ECO:0000313" key="2">
    <source>
        <dbReference type="EMBL" id="ABK27139.1"/>
    </source>
</evidence>
<protein>
    <submittedName>
        <fullName evidence="2">Uncharacterized protein</fullName>
    </submittedName>
</protein>
<reference evidence="2" key="1">
    <citation type="journal article" date="2008" name="BMC Genomics">
        <title>A conifer genomics resource of 200,000 spruce (Picea spp.) ESTs and 6,464 high-quality, sequence-finished full-length cDNAs for Sitka spruce (Picea sitchensis).</title>
        <authorList>
            <person name="Ralph S.G."/>
            <person name="Chun H.J."/>
            <person name="Kolosova N."/>
            <person name="Cooper D."/>
            <person name="Oddy C."/>
            <person name="Ritland C.E."/>
            <person name="Kirkpatrick R."/>
            <person name="Moore R."/>
            <person name="Barber S."/>
            <person name="Holt R.A."/>
            <person name="Jones S.J."/>
            <person name="Marra M.A."/>
            <person name="Douglas C.J."/>
            <person name="Ritland K."/>
            <person name="Bohlmann J."/>
        </authorList>
    </citation>
    <scope>NUCLEOTIDE SEQUENCE</scope>
    <source>
        <tissue evidence="2">Bark</tissue>
    </source>
</reference>